<accession>A0A9Q5ZBE8</accession>
<keyword evidence="1" id="KW-0472">Membrane</keyword>
<evidence type="ECO:0000256" key="1">
    <source>
        <dbReference type="SAM" id="Phobius"/>
    </source>
</evidence>
<proteinExistence type="predicted"/>
<feature type="transmembrane region" description="Helical" evidence="1">
    <location>
        <begin position="61"/>
        <end position="80"/>
    </location>
</feature>
<dbReference type="Proteomes" id="UP000222310">
    <property type="component" value="Unassembled WGS sequence"/>
</dbReference>
<evidence type="ECO:0000313" key="3">
    <source>
        <dbReference type="Proteomes" id="UP000222310"/>
    </source>
</evidence>
<keyword evidence="1" id="KW-0812">Transmembrane</keyword>
<protein>
    <submittedName>
        <fullName evidence="2">Uncharacterized protein</fullName>
    </submittedName>
</protein>
<reference evidence="2 3" key="1">
    <citation type="submission" date="2015-02" db="EMBL/GenBank/DDBJ databases">
        <title>Nostoc linckia genome annotation.</title>
        <authorList>
            <person name="Zhou Z."/>
        </authorList>
    </citation>
    <scope>NUCLEOTIDE SEQUENCE [LARGE SCALE GENOMIC DNA]</scope>
    <source>
        <strain evidence="3">z8</strain>
    </source>
</reference>
<organism evidence="2 3">
    <name type="scientific">Nostoc linckia z8</name>
    <dbReference type="NCBI Taxonomy" id="1628746"/>
    <lineage>
        <taxon>Bacteria</taxon>
        <taxon>Bacillati</taxon>
        <taxon>Cyanobacteriota</taxon>
        <taxon>Cyanophyceae</taxon>
        <taxon>Nostocales</taxon>
        <taxon>Nostocaceae</taxon>
        <taxon>Nostoc</taxon>
    </lineage>
</organism>
<keyword evidence="1" id="KW-1133">Transmembrane helix</keyword>
<dbReference type="EMBL" id="LAHD01000046">
    <property type="protein sequence ID" value="PHK02880.1"/>
    <property type="molecule type" value="Genomic_DNA"/>
</dbReference>
<gene>
    <name evidence="2" type="ORF">VF08_17125</name>
</gene>
<evidence type="ECO:0000313" key="2">
    <source>
        <dbReference type="EMBL" id="PHK02880.1"/>
    </source>
</evidence>
<dbReference type="AlphaFoldDB" id="A0A9Q5ZBE8"/>
<name>A0A9Q5ZBE8_NOSLI</name>
<comment type="caution">
    <text evidence="2">The sequence shown here is derived from an EMBL/GenBank/DDBJ whole genome shotgun (WGS) entry which is preliminary data.</text>
</comment>
<sequence>MLITPVTKAGLAVSKATKPAIQQKLKQKVTAMNRNTRNLQLNDKSKHRRGFLWRLRQLCRFWHPILGAVIAIASLMKLLFH</sequence>